<protein>
    <submittedName>
        <fullName evidence="3">Uncharacterized protein</fullName>
    </submittedName>
</protein>
<organism evidence="3 4">
    <name type="scientific">Deinococcus cavernae</name>
    <dbReference type="NCBI Taxonomy" id="2320857"/>
    <lineage>
        <taxon>Bacteria</taxon>
        <taxon>Thermotogati</taxon>
        <taxon>Deinococcota</taxon>
        <taxon>Deinococci</taxon>
        <taxon>Deinococcales</taxon>
        <taxon>Deinococcaceae</taxon>
        <taxon>Deinococcus</taxon>
    </lineage>
</organism>
<comment type="caution">
    <text evidence="3">The sequence shown here is derived from an EMBL/GenBank/DDBJ whole genome shotgun (WGS) entry which is preliminary data.</text>
</comment>
<evidence type="ECO:0000313" key="3">
    <source>
        <dbReference type="EMBL" id="RJF73507.1"/>
    </source>
</evidence>
<evidence type="ECO:0000313" key="2">
    <source>
        <dbReference type="EMBL" id="RJF70988.1"/>
    </source>
</evidence>
<dbReference type="OrthoDB" id="74131at2"/>
<dbReference type="EMBL" id="QYUJ01000014">
    <property type="protein sequence ID" value="RJF73507.1"/>
    <property type="molecule type" value="Genomic_DNA"/>
</dbReference>
<evidence type="ECO:0000313" key="4">
    <source>
        <dbReference type="Proteomes" id="UP000286287"/>
    </source>
</evidence>
<keyword evidence="4" id="KW-1185">Reference proteome</keyword>
<name>A0A418VBL6_9DEIO</name>
<dbReference type="EMBL" id="QYUJ01000014">
    <property type="protein sequence ID" value="RJF70987.1"/>
    <property type="molecule type" value="Genomic_DNA"/>
</dbReference>
<gene>
    <name evidence="1" type="ORF">D3875_04680</name>
    <name evidence="2" type="ORF">D3875_04685</name>
    <name evidence="3" type="ORF">D3875_20125</name>
</gene>
<dbReference type="RefSeq" id="WP_119761643.1">
    <property type="nucleotide sequence ID" value="NZ_QYUJ01000014.1"/>
</dbReference>
<proteinExistence type="predicted"/>
<dbReference type="InterPro" id="IPR046489">
    <property type="entry name" value="DUF6582"/>
</dbReference>
<dbReference type="Proteomes" id="UP000286287">
    <property type="component" value="Unassembled WGS sequence"/>
</dbReference>
<accession>A0A418VBL6</accession>
<dbReference type="Pfam" id="PF20223">
    <property type="entry name" value="DUF6582"/>
    <property type="match status" value="1"/>
</dbReference>
<reference evidence="3 4" key="1">
    <citation type="submission" date="2018-09" db="EMBL/GenBank/DDBJ databases">
        <authorList>
            <person name="Zhu H."/>
        </authorList>
    </citation>
    <scope>NUCLEOTIDE SEQUENCE [LARGE SCALE GENOMIC DNA]</scope>
    <source>
        <strain evidence="3 4">K2S05-167</strain>
    </source>
</reference>
<dbReference type="AlphaFoldDB" id="A0A418VBL6"/>
<dbReference type="EMBL" id="QYUJ01000014">
    <property type="protein sequence ID" value="RJF70988.1"/>
    <property type="molecule type" value="Genomic_DNA"/>
</dbReference>
<evidence type="ECO:0000313" key="1">
    <source>
        <dbReference type="EMBL" id="RJF70987.1"/>
    </source>
</evidence>
<sequence length="85" mass="9635">MSELTSQKRDHLKDSDFAYIDKRGERHLPIHDAQHVRGAAARFNQTQFGSQQEKLDAARRIKSAALKQGVALDKDDEVMKLTEEG</sequence>